<proteinExistence type="predicted"/>
<dbReference type="Proteomes" id="UP000789739">
    <property type="component" value="Unassembled WGS sequence"/>
</dbReference>
<feature type="compositionally biased region" description="Polar residues" evidence="7">
    <location>
        <begin position="230"/>
        <end position="240"/>
    </location>
</feature>
<gene>
    <name evidence="9" type="ORF">PBRASI_LOCUS8340</name>
</gene>
<feature type="compositionally biased region" description="Basic and acidic residues" evidence="7">
    <location>
        <begin position="281"/>
        <end position="316"/>
    </location>
</feature>
<dbReference type="Pfam" id="PF22191">
    <property type="entry name" value="IBR_1"/>
    <property type="match status" value="1"/>
</dbReference>
<accession>A0A9N9CSP3</accession>
<evidence type="ECO:0000256" key="2">
    <source>
        <dbReference type="ARBA" id="ARBA00022723"/>
    </source>
</evidence>
<evidence type="ECO:0000256" key="3">
    <source>
        <dbReference type="ARBA" id="ARBA00022737"/>
    </source>
</evidence>
<keyword evidence="4" id="KW-0863">Zinc-finger</keyword>
<feature type="region of interest" description="Disordered" evidence="7">
    <location>
        <begin position="24"/>
        <end position="45"/>
    </location>
</feature>
<organism evidence="9 10">
    <name type="scientific">Paraglomus brasilianum</name>
    <dbReference type="NCBI Taxonomy" id="144538"/>
    <lineage>
        <taxon>Eukaryota</taxon>
        <taxon>Fungi</taxon>
        <taxon>Fungi incertae sedis</taxon>
        <taxon>Mucoromycota</taxon>
        <taxon>Glomeromycotina</taxon>
        <taxon>Glomeromycetes</taxon>
        <taxon>Paraglomerales</taxon>
        <taxon>Paraglomeraceae</taxon>
        <taxon>Paraglomus</taxon>
    </lineage>
</organism>
<dbReference type="PANTHER" id="PTHR11685">
    <property type="entry name" value="RBR FAMILY RING FINGER AND IBR DOMAIN-CONTAINING"/>
    <property type="match status" value="1"/>
</dbReference>
<keyword evidence="1" id="KW-0808">Transferase</keyword>
<evidence type="ECO:0000256" key="6">
    <source>
        <dbReference type="ARBA" id="ARBA00022833"/>
    </source>
</evidence>
<feature type="region of interest" description="Disordered" evidence="7">
    <location>
        <begin position="59"/>
        <end position="107"/>
    </location>
</feature>
<sequence>MKFSVKGLTQSIIDKKDDYKDNTTIATLPAFEPHPPPPQSDYTFSYSMSSFAYEGPKKDPFSWTAATRKHSKEKGSHSRSRTDYDDDCYDDSNKLSADVNGSYSRPRTAYDFYDSVKKISTDGDSPRPRTTYDYFEDMSKKLSADIDNSHLRSGTSYGFHDESKKISAEGYRNTGMVVVKDVYVAPEKPSTRLPESAYNPTKTSSKTKSYGPYPSLDSSDFSYSPYPDPQTSYNNPSISSTGTSAMPFPVPNPIIDHDYNIEPPPPYSEIAFSHSGGNGIRQERYPDDTRQERYPEDKKDRYGDDTKGRIGGDTKKERRRRPRPITELRECEICCSEKELTEFKPITEKCAHAASVCLRCIELHIRHEVYDKGKTEIKCPGLDGTKTCQGIMDHHNLKEFATDDVFKRLDQLKTTYALAAIPDFYWCKNPDCQSGQIHSDGEAIEPQPAQPTLTRKQLAKIKKQEEDRLRKLAKAEQATKTFLSNKTKSCPKCGTRIQKNGGCDHMTCTVPSCKHEFCWKCFADYKKILQDGNEFHETSCKYYAPPPPPS</sequence>
<keyword evidence="2" id="KW-0479">Metal-binding</keyword>
<feature type="domain" description="RING-type" evidence="8">
    <location>
        <begin position="327"/>
        <end position="544"/>
    </location>
</feature>
<feature type="compositionally biased region" description="Polar residues" evidence="7">
    <location>
        <begin position="198"/>
        <end position="208"/>
    </location>
</feature>
<feature type="compositionally biased region" description="Basic and acidic residues" evidence="7">
    <location>
        <begin position="73"/>
        <end position="83"/>
    </location>
</feature>
<comment type="caution">
    <text evidence="9">The sequence shown here is derived from an EMBL/GenBank/DDBJ whole genome shotgun (WGS) entry which is preliminary data.</text>
</comment>
<reference evidence="9" key="1">
    <citation type="submission" date="2021-06" db="EMBL/GenBank/DDBJ databases">
        <authorList>
            <person name="Kallberg Y."/>
            <person name="Tangrot J."/>
            <person name="Rosling A."/>
        </authorList>
    </citation>
    <scope>NUCLEOTIDE SEQUENCE</scope>
    <source>
        <strain evidence="9">BR232B</strain>
    </source>
</reference>
<evidence type="ECO:0000313" key="9">
    <source>
        <dbReference type="EMBL" id="CAG8614215.1"/>
    </source>
</evidence>
<dbReference type="OrthoDB" id="1431934at2759"/>
<evidence type="ECO:0000256" key="4">
    <source>
        <dbReference type="ARBA" id="ARBA00022771"/>
    </source>
</evidence>
<dbReference type="SUPFAM" id="SSF57850">
    <property type="entry name" value="RING/U-box"/>
    <property type="match status" value="2"/>
</dbReference>
<protein>
    <submittedName>
        <fullName evidence="9">4928_t:CDS:1</fullName>
    </submittedName>
</protein>
<dbReference type="AlphaFoldDB" id="A0A9N9CSP3"/>
<dbReference type="InterPro" id="IPR031127">
    <property type="entry name" value="E3_UB_ligase_RBR"/>
</dbReference>
<evidence type="ECO:0000256" key="1">
    <source>
        <dbReference type="ARBA" id="ARBA00022679"/>
    </source>
</evidence>
<evidence type="ECO:0000256" key="5">
    <source>
        <dbReference type="ARBA" id="ARBA00022786"/>
    </source>
</evidence>
<feature type="region of interest" description="Disordered" evidence="7">
    <location>
        <begin position="260"/>
        <end position="321"/>
    </location>
</feature>
<dbReference type="InterPro" id="IPR013083">
    <property type="entry name" value="Znf_RING/FYVE/PHD"/>
</dbReference>
<keyword evidence="10" id="KW-1185">Reference proteome</keyword>
<dbReference type="InterPro" id="IPR044066">
    <property type="entry name" value="TRIAD_supradom"/>
</dbReference>
<dbReference type="Gene3D" id="1.20.120.1750">
    <property type="match status" value="1"/>
</dbReference>
<evidence type="ECO:0000259" key="8">
    <source>
        <dbReference type="PROSITE" id="PS51873"/>
    </source>
</evidence>
<keyword evidence="6" id="KW-0862">Zinc</keyword>
<feature type="region of interest" description="Disordered" evidence="7">
    <location>
        <begin position="188"/>
        <end position="240"/>
    </location>
</feature>
<dbReference type="GO" id="GO:0016567">
    <property type="term" value="P:protein ubiquitination"/>
    <property type="evidence" value="ECO:0007669"/>
    <property type="project" value="InterPro"/>
</dbReference>
<dbReference type="Gene3D" id="3.30.40.10">
    <property type="entry name" value="Zinc/RING finger domain, C3HC4 (zinc finger)"/>
    <property type="match status" value="1"/>
</dbReference>
<dbReference type="EMBL" id="CAJVPI010001467">
    <property type="protein sequence ID" value="CAG8614215.1"/>
    <property type="molecule type" value="Genomic_DNA"/>
</dbReference>
<feature type="compositionally biased region" description="Low complexity" evidence="7">
    <location>
        <begin position="212"/>
        <end position="225"/>
    </location>
</feature>
<dbReference type="PROSITE" id="PS51873">
    <property type="entry name" value="TRIAD"/>
    <property type="match status" value="1"/>
</dbReference>
<evidence type="ECO:0000313" key="10">
    <source>
        <dbReference type="Proteomes" id="UP000789739"/>
    </source>
</evidence>
<dbReference type="GO" id="GO:0004842">
    <property type="term" value="F:ubiquitin-protein transferase activity"/>
    <property type="evidence" value="ECO:0007669"/>
    <property type="project" value="InterPro"/>
</dbReference>
<keyword evidence="5" id="KW-0833">Ubl conjugation pathway</keyword>
<keyword evidence="3" id="KW-0677">Repeat</keyword>
<name>A0A9N9CSP3_9GLOM</name>
<dbReference type="GO" id="GO:0008270">
    <property type="term" value="F:zinc ion binding"/>
    <property type="evidence" value="ECO:0007669"/>
    <property type="project" value="UniProtKB-KW"/>
</dbReference>
<evidence type="ECO:0000256" key="7">
    <source>
        <dbReference type="SAM" id="MobiDB-lite"/>
    </source>
</evidence>